<dbReference type="InterPro" id="IPR002146">
    <property type="entry name" value="ATP_synth_b/b'su_bac/chlpt"/>
</dbReference>
<keyword evidence="11 15" id="KW-0066">ATP synthesis</keyword>
<keyword evidence="9 15" id="KW-0406">Ion transport</keyword>
<keyword evidence="3 15" id="KW-0813">Transport</keyword>
<evidence type="ECO:0000256" key="14">
    <source>
        <dbReference type="ARBA" id="ARBA00025830"/>
    </source>
</evidence>
<feature type="region of interest" description="Disordered" evidence="18">
    <location>
        <begin position="1"/>
        <end position="36"/>
    </location>
</feature>
<feature type="transmembrane region" description="Helical" evidence="15">
    <location>
        <begin position="66"/>
        <end position="85"/>
    </location>
</feature>
<comment type="caution">
    <text evidence="19">The sequence shown here is derived from an EMBL/GenBank/DDBJ whole genome shotgun (WGS) entry which is preliminary data.</text>
</comment>
<dbReference type="Gene3D" id="6.10.250.1580">
    <property type="match status" value="1"/>
</dbReference>
<evidence type="ECO:0000256" key="16">
    <source>
        <dbReference type="RuleBase" id="RU003848"/>
    </source>
</evidence>
<evidence type="ECO:0000256" key="10">
    <source>
        <dbReference type="ARBA" id="ARBA00023136"/>
    </source>
</evidence>
<keyword evidence="5 15" id="KW-0138">CF(0)</keyword>
<evidence type="ECO:0000256" key="2">
    <source>
        <dbReference type="ARBA" id="ARBA00005513"/>
    </source>
</evidence>
<name>A0A2P7B477_9HYPH</name>
<evidence type="ECO:0000256" key="12">
    <source>
        <dbReference type="ARBA" id="ARBA00025198"/>
    </source>
</evidence>
<keyword evidence="6 15" id="KW-0812">Transmembrane</keyword>
<dbReference type="OrthoDB" id="9805716at2"/>
<dbReference type="NCBIfam" id="NF006612">
    <property type="entry name" value="PRK09174.1"/>
    <property type="match status" value="1"/>
</dbReference>
<gene>
    <name evidence="15" type="primary">atpF</name>
    <name evidence="19" type="ORF">CU103_23055</name>
</gene>
<dbReference type="GO" id="GO:0046961">
    <property type="term" value="F:proton-transporting ATPase activity, rotational mechanism"/>
    <property type="evidence" value="ECO:0007669"/>
    <property type="project" value="TreeGrafter"/>
</dbReference>
<feature type="compositionally biased region" description="Polar residues" evidence="18">
    <location>
        <begin position="7"/>
        <end position="24"/>
    </location>
</feature>
<proteinExistence type="inferred from homology"/>
<evidence type="ECO:0000256" key="6">
    <source>
        <dbReference type="ARBA" id="ARBA00022692"/>
    </source>
</evidence>
<dbReference type="AlphaFoldDB" id="A0A2P7B477"/>
<evidence type="ECO:0000256" key="17">
    <source>
        <dbReference type="SAM" id="Coils"/>
    </source>
</evidence>
<evidence type="ECO:0000256" key="3">
    <source>
        <dbReference type="ARBA" id="ARBA00022448"/>
    </source>
</evidence>
<evidence type="ECO:0000256" key="9">
    <source>
        <dbReference type="ARBA" id="ARBA00023065"/>
    </source>
</evidence>
<dbReference type="EMBL" id="PGGM01000013">
    <property type="protein sequence ID" value="PSH61256.1"/>
    <property type="molecule type" value="Genomic_DNA"/>
</dbReference>
<keyword evidence="20" id="KW-1185">Reference proteome</keyword>
<dbReference type="GO" id="GO:0046933">
    <property type="term" value="F:proton-transporting ATP synthase activity, rotational mechanism"/>
    <property type="evidence" value="ECO:0007669"/>
    <property type="project" value="UniProtKB-UniRule"/>
</dbReference>
<comment type="subcellular location">
    <subcellularLocation>
        <location evidence="1">Cell inner membrane</location>
        <topology evidence="1">Single-pass membrane protein</topology>
    </subcellularLocation>
    <subcellularLocation>
        <location evidence="15">Cell membrane</location>
        <topology evidence="15">Single-pass membrane protein</topology>
    </subcellularLocation>
</comment>
<reference evidence="20" key="1">
    <citation type="submission" date="2017-11" db="EMBL/GenBank/DDBJ databases">
        <authorList>
            <person name="Kuznetsova I."/>
            <person name="Sazanova A."/>
            <person name="Chirak E."/>
            <person name="Safronova V."/>
            <person name="Willems A."/>
        </authorList>
    </citation>
    <scope>NUCLEOTIDE SEQUENCE [LARGE SCALE GENOMIC DNA]</scope>
    <source>
        <strain evidence="20">CCBAU 03422</strain>
    </source>
</reference>
<dbReference type="HAMAP" id="MF_01398">
    <property type="entry name" value="ATP_synth_b_bprime"/>
    <property type="match status" value="1"/>
</dbReference>
<dbReference type="CDD" id="cd06503">
    <property type="entry name" value="ATP-synt_Fo_b"/>
    <property type="match status" value="1"/>
</dbReference>
<sequence>MFVSSAHAASTTETIVAQSETPAHTETVAPGTTPDAHAAETHTETGVAHEKAVFPPFDSSHFASQILWLALTFAVFYLFLSRVVLPRIGGIIETRRDRIATDIDQAARMKQESDDALAAYEQDLADAKKKAGSIAQTAHDEAKAKSDAEQAKISAELEKKLSDAEASISAIKDKAMKEVGTIAEDTAAEIVKKIVGGTVDKASISAAVKAVRSRA</sequence>
<accession>A0A2P7B477</accession>
<evidence type="ECO:0000256" key="13">
    <source>
        <dbReference type="ARBA" id="ARBA00025614"/>
    </source>
</evidence>
<comment type="subunit">
    <text evidence="14 15">F-type ATPases have 2 components, F(1) - the catalytic core - and F(0) - the membrane proton channel. F(1) has five subunits: alpha(3), beta(3), gamma(1), delta(1), epsilon(1). F(0) has three main subunits: a(1), b(2) and c(10-14). The alpha and beta chains form an alternating ring which encloses part of the gamma chain. F(1) is attached to F(0) by a central stalk formed by the gamma and epsilon chains, while a peripheral stalk is formed by the delta and b chains.</text>
</comment>
<dbReference type="GO" id="GO:0005886">
    <property type="term" value="C:plasma membrane"/>
    <property type="evidence" value="ECO:0007669"/>
    <property type="project" value="UniProtKB-SubCell"/>
</dbReference>
<organism evidence="19 20">
    <name type="scientific">Phyllobacterium sophorae</name>
    <dbReference type="NCBI Taxonomy" id="1520277"/>
    <lineage>
        <taxon>Bacteria</taxon>
        <taxon>Pseudomonadati</taxon>
        <taxon>Pseudomonadota</taxon>
        <taxon>Alphaproteobacteria</taxon>
        <taxon>Hyphomicrobiales</taxon>
        <taxon>Phyllobacteriaceae</taxon>
        <taxon>Phyllobacterium</taxon>
    </lineage>
</organism>
<dbReference type="PANTHER" id="PTHR33445">
    <property type="entry name" value="ATP SYNTHASE SUBUNIT B', CHLOROPLASTIC"/>
    <property type="match status" value="1"/>
</dbReference>
<keyword evidence="10 15" id="KW-0472">Membrane</keyword>
<dbReference type="RefSeq" id="WP_106666377.1">
    <property type="nucleotide sequence ID" value="NZ_PGGM01000013.1"/>
</dbReference>
<evidence type="ECO:0000313" key="19">
    <source>
        <dbReference type="EMBL" id="PSH61256.1"/>
    </source>
</evidence>
<keyword evidence="7 15" id="KW-0375">Hydrogen ion transport</keyword>
<comment type="similarity">
    <text evidence="2 15 16">Belongs to the ATPase B chain family.</text>
</comment>
<feature type="coiled-coil region" evidence="17">
    <location>
        <begin position="103"/>
        <end position="130"/>
    </location>
</feature>
<evidence type="ECO:0000313" key="20">
    <source>
        <dbReference type="Proteomes" id="UP000241764"/>
    </source>
</evidence>
<protein>
    <recommendedName>
        <fullName evidence="15">ATP synthase subunit b</fullName>
    </recommendedName>
    <alternativeName>
        <fullName evidence="15">ATP synthase F(0) sector subunit b</fullName>
    </alternativeName>
    <alternativeName>
        <fullName evidence="15">ATPase subunit I</fullName>
    </alternativeName>
    <alternativeName>
        <fullName evidence="15">F-type ATPase subunit b</fullName>
        <shortName evidence="15">F-ATPase subunit b</shortName>
    </alternativeName>
</protein>
<dbReference type="PANTHER" id="PTHR33445:SF1">
    <property type="entry name" value="ATP SYNTHASE SUBUNIT B"/>
    <property type="match status" value="1"/>
</dbReference>
<comment type="function">
    <text evidence="12 15">F(1)F(0) ATP synthase produces ATP from ADP in the presence of a proton or sodium gradient. F-type ATPases consist of two structural domains, F(1) containing the extramembraneous catalytic core and F(0) containing the membrane proton channel, linked together by a central stalk and a peripheral stalk. During catalysis, ATP synthesis in the catalytic domain of F(1) is coupled via a rotary mechanism of the central stalk subunits to proton translocation.</text>
</comment>
<keyword evidence="4 15" id="KW-1003">Cell membrane</keyword>
<evidence type="ECO:0000256" key="8">
    <source>
        <dbReference type="ARBA" id="ARBA00022989"/>
    </source>
</evidence>
<evidence type="ECO:0000256" key="1">
    <source>
        <dbReference type="ARBA" id="ARBA00004377"/>
    </source>
</evidence>
<keyword evidence="8 15" id="KW-1133">Transmembrane helix</keyword>
<dbReference type="Proteomes" id="UP000241764">
    <property type="component" value="Unassembled WGS sequence"/>
</dbReference>
<evidence type="ECO:0000256" key="15">
    <source>
        <dbReference type="HAMAP-Rule" id="MF_01398"/>
    </source>
</evidence>
<evidence type="ECO:0000256" key="7">
    <source>
        <dbReference type="ARBA" id="ARBA00022781"/>
    </source>
</evidence>
<dbReference type="GO" id="GO:0045259">
    <property type="term" value="C:proton-transporting ATP synthase complex"/>
    <property type="evidence" value="ECO:0007669"/>
    <property type="project" value="UniProtKB-KW"/>
</dbReference>
<evidence type="ECO:0000256" key="5">
    <source>
        <dbReference type="ARBA" id="ARBA00022547"/>
    </source>
</evidence>
<keyword evidence="17" id="KW-0175">Coiled coil</keyword>
<dbReference type="Pfam" id="PF00430">
    <property type="entry name" value="ATP-synt_B"/>
    <property type="match status" value="1"/>
</dbReference>
<comment type="function">
    <text evidence="13">Component of the F(0) channel, it forms part of the peripheral stalk, linking F(1) to F(0). The b'-subunit is a diverged and duplicated form of b found in plants and photosynthetic bacteria.</text>
</comment>
<dbReference type="InterPro" id="IPR050059">
    <property type="entry name" value="ATP_synthase_B_chain"/>
</dbReference>
<evidence type="ECO:0000256" key="11">
    <source>
        <dbReference type="ARBA" id="ARBA00023310"/>
    </source>
</evidence>
<evidence type="ECO:0000256" key="4">
    <source>
        <dbReference type="ARBA" id="ARBA00022475"/>
    </source>
</evidence>
<evidence type="ECO:0000256" key="18">
    <source>
        <dbReference type="SAM" id="MobiDB-lite"/>
    </source>
</evidence>